<dbReference type="GO" id="GO:0006260">
    <property type="term" value="P:DNA replication"/>
    <property type="evidence" value="ECO:0007669"/>
    <property type="project" value="UniProtKB-KW"/>
</dbReference>
<dbReference type="EMBL" id="BKCP01004627">
    <property type="protein sequence ID" value="GER32754.1"/>
    <property type="molecule type" value="Genomic_DNA"/>
</dbReference>
<dbReference type="OrthoDB" id="5199543at2759"/>
<dbReference type="PANTHER" id="PTHR13395:SF6">
    <property type="entry name" value="SISTER CHROMATID COHESION PROTEIN DCC1"/>
    <property type="match status" value="1"/>
</dbReference>
<dbReference type="GO" id="GO:0000775">
    <property type="term" value="C:chromosome, centromeric region"/>
    <property type="evidence" value="ECO:0007669"/>
    <property type="project" value="TreeGrafter"/>
</dbReference>
<dbReference type="Pfam" id="PF09724">
    <property type="entry name" value="Dcc1"/>
    <property type="match status" value="1"/>
</dbReference>
<dbReference type="Proteomes" id="UP000325081">
    <property type="component" value="Unassembled WGS sequence"/>
</dbReference>
<keyword evidence="4" id="KW-1185">Reference proteome</keyword>
<keyword evidence="2" id="KW-0235">DNA replication</keyword>
<dbReference type="GO" id="GO:0034088">
    <property type="term" value="P:maintenance of mitotic sister chromatid cohesion"/>
    <property type="evidence" value="ECO:0007669"/>
    <property type="project" value="TreeGrafter"/>
</dbReference>
<dbReference type="GO" id="GO:0031390">
    <property type="term" value="C:Ctf18 RFC-like complex"/>
    <property type="evidence" value="ECO:0007669"/>
    <property type="project" value="InterPro"/>
</dbReference>
<gene>
    <name evidence="3" type="ORF">STAS_08837</name>
</gene>
<evidence type="ECO:0000313" key="4">
    <source>
        <dbReference type="Proteomes" id="UP000325081"/>
    </source>
</evidence>
<sequence length="466" mass="52406">GVGRQVTCSGCRLRVSGYELPTGGGRRKEDGRRRASDGLRRAVSVVMSSGVFVHGERESVGRDCSYLIPICFVSISIQFSCPTIIGVWWISYKGTGGEMDAVVHPHCEWSGGAEAVLALEPNSSISIAYDSLFGPHDDLMLLELDEKLLPEVMHERVALRGQPDDDVVLCTSSKTYGVKFVGTSNSMFLIPSSDKKDVDKCNTVAHVIKLTPGCMELTEVAPKLDELKLILSENPYSYGEESKTENGLYKWADLTDRIRASDEEIKSGLQSLSAVEINGYWRILNENYMNGILNMLLHNIILNDWSIDELDEGEVVGVLEKDGFPRNVAKHCLRVFCNMAGVAREILREGKMRMEVFMERWSRKLPEGMDASFEVLEGEVLTEKLGVETWVYWFSKRCLPSEPAERFAVLFRERQKWEWKDLEPYGSKSAWTFFGRFAPEIYSKKSGKHGGRTHFQCKIVLVSGGR</sequence>
<accession>A0A5A7PJ51</accession>
<comment type="caution">
    <text evidence="3">The sequence shown here is derived from an EMBL/GenBank/DDBJ whole genome shotgun (WGS) entry which is preliminary data.</text>
</comment>
<reference evidence="4" key="1">
    <citation type="journal article" date="2019" name="Curr. Biol.">
        <title>Genome Sequence of Striga asiatica Provides Insight into the Evolution of Plant Parasitism.</title>
        <authorList>
            <person name="Yoshida S."/>
            <person name="Kim S."/>
            <person name="Wafula E.K."/>
            <person name="Tanskanen J."/>
            <person name="Kim Y.M."/>
            <person name="Honaas L."/>
            <person name="Yang Z."/>
            <person name="Spallek T."/>
            <person name="Conn C.E."/>
            <person name="Ichihashi Y."/>
            <person name="Cheong K."/>
            <person name="Cui S."/>
            <person name="Der J.P."/>
            <person name="Gundlach H."/>
            <person name="Jiao Y."/>
            <person name="Hori C."/>
            <person name="Ishida J.K."/>
            <person name="Kasahara H."/>
            <person name="Kiba T."/>
            <person name="Kim M.S."/>
            <person name="Koo N."/>
            <person name="Laohavisit A."/>
            <person name="Lee Y.H."/>
            <person name="Lumba S."/>
            <person name="McCourt P."/>
            <person name="Mortimer J.C."/>
            <person name="Mutuku J.M."/>
            <person name="Nomura T."/>
            <person name="Sasaki-Sekimoto Y."/>
            <person name="Seto Y."/>
            <person name="Wang Y."/>
            <person name="Wakatake T."/>
            <person name="Sakakibara H."/>
            <person name="Demura T."/>
            <person name="Yamaguchi S."/>
            <person name="Yoneyama K."/>
            <person name="Manabe R.I."/>
            <person name="Nelson D.C."/>
            <person name="Schulman A.H."/>
            <person name="Timko M.P."/>
            <person name="dePamphilis C.W."/>
            <person name="Choi D."/>
            <person name="Shirasu K."/>
        </authorList>
    </citation>
    <scope>NUCLEOTIDE SEQUENCE [LARGE SCALE GENOMIC DNA]</scope>
    <source>
        <strain evidence="4">cv. UVA1</strain>
    </source>
</reference>
<evidence type="ECO:0000313" key="3">
    <source>
        <dbReference type="EMBL" id="GER32754.1"/>
    </source>
</evidence>
<protein>
    <submittedName>
        <fullName evidence="3">Zinc ion binding</fullName>
    </submittedName>
</protein>
<proteinExistence type="inferred from homology"/>
<dbReference type="PANTHER" id="PTHR13395">
    <property type="entry name" value="SISTER CHROMATID COHESION PROTEIN DCC1-RELATED"/>
    <property type="match status" value="1"/>
</dbReference>
<evidence type="ECO:0000256" key="1">
    <source>
        <dbReference type="ARBA" id="ARBA00007017"/>
    </source>
</evidence>
<dbReference type="InterPro" id="IPR019128">
    <property type="entry name" value="Dcc1"/>
</dbReference>
<dbReference type="AlphaFoldDB" id="A0A5A7PJ51"/>
<comment type="similarity">
    <text evidence="1">Belongs to the DCC1 family.</text>
</comment>
<evidence type="ECO:0000256" key="2">
    <source>
        <dbReference type="ARBA" id="ARBA00022705"/>
    </source>
</evidence>
<name>A0A5A7PJ51_STRAF</name>
<dbReference type="GO" id="GO:0000785">
    <property type="term" value="C:chromatin"/>
    <property type="evidence" value="ECO:0007669"/>
    <property type="project" value="TreeGrafter"/>
</dbReference>
<organism evidence="3 4">
    <name type="scientific">Striga asiatica</name>
    <name type="common">Asiatic witchweed</name>
    <name type="synonym">Buchnera asiatica</name>
    <dbReference type="NCBI Taxonomy" id="4170"/>
    <lineage>
        <taxon>Eukaryota</taxon>
        <taxon>Viridiplantae</taxon>
        <taxon>Streptophyta</taxon>
        <taxon>Embryophyta</taxon>
        <taxon>Tracheophyta</taxon>
        <taxon>Spermatophyta</taxon>
        <taxon>Magnoliopsida</taxon>
        <taxon>eudicotyledons</taxon>
        <taxon>Gunneridae</taxon>
        <taxon>Pentapetalae</taxon>
        <taxon>asterids</taxon>
        <taxon>lamiids</taxon>
        <taxon>Lamiales</taxon>
        <taxon>Orobanchaceae</taxon>
        <taxon>Buchnereae</taxon>
        <taxon>Striga</taxon>
    </lineage>
</organism>
<feature type="non-terminal residue" evidence="3">
    <location>
        <position position="1"/>
    </location>
</feature>